<gene>
    <name evidence="1" type="ORF">FSP39_022871</name>
</gene>
<reference evidence="1" key="1">
    <citation type="submission" date="2019-08" db="EMBL/GenBank/DDBJ databases">
        <title>The improved chromosome-level genome for the pearl oyster Pinctada fucata martensii using PacBio sequencing and Hi-C.</title>
        <authorList>
            <person name="Zheng Z."/>
        </authorList>
    </citation>
    <scope>NUCLEOTIDE SEQUENCE</scope>
    <source>
        <strain evidence="1">ZZ-2019</strain>
        <tissue evidence="1">Adductor muscle</tissue>
    </source>
</reference>
<dbReference type="EMBL" id="VSWD01000011">
    <property type="protein sequence ID" value="KAK3088713.1"/>
    <property type="molecule type" value="Genomic_DNA"/>
</dbReference>
<dbReference type="AlphaFoldDB" id="A0AA88Y3N0"/>
<keyword evidence="2" id="KW-1185">Reference proteome</keyword>
<comment type="caution">
    <text evidence="1">The sequence shown here is derived from an EMBL/GenBank/DDBJ whole genome shotgun (WGS) entry which is preliminary data.</text>
</comment>
<sequence>MKQLYDTTKKLAGRYRQAERPLKGKNANVLLEADKQPSRWAEHFEELLNRPAPDNPSDIHEAETYLPINLGRPNRGEIVEAIRHL</sequence>
<proteinExistence type="predicted"/>
<protein>
    <submittedName>
        <fullName evidence="1">Uncharacterized protein</fullName>
    </submittedName>
</protein>
<evidence type="ECO:0000313" key="2">
    <source>
        <dbReference type="Proteomes" id="UP001186944"/>
    </source>
</evidence>
<dbReference type="Proteomes" id="UP001186944">
    <property type="component" value="Unassembled WGS sequence"/>
</dbReference>
<accession>A0AA88Y3N0</accession>
<evidence type="ECO:0000313" key="1">
    <source>
        <dbReference type="EMBL" id="KAK3088713.1"/>
    </source>
</evidence>
<organism evidence="1 2">
    <name type="scientific">Pinctada imbricata</name>
    <name type="common">Atlantic pearl-oyster</name>
    <name type="synonym">Pinctada martensii</name>
    <dbReference type="NCBI Taxonomy" id="66713"/>
    <lineage>
        <taxon>Eukaryota</taxon>
        <taxon>Metazoa</taxon>
        <taxon>Spiralia</taxon>
        <taxon>Lophotrochozoa</taxon>
        <taxon>Mollusca</taxon>
        <taxon>Bivalvia</taxon>
        <taxon>Autobranchia</taxon>
        <taxon>Pteriomorphia</taxon>
        <taxon>Pterioida</taxon>
        <taxon>Pterioidea</taxon>
        <taxon>Pteriidae</taxon>
        <taxon>Pinctada</taxon>
    </lineage>
</organism>
<name>A0AA88Y3N0_PINIB</name>